<dbReference type="eggNOG" id="ENOG502TFTF">
    <property type="taxonomic scope" value="Eukaryota"/>
</dbReference>
<dbReference type="Bgee" id="WBGene00016286">
    <property type="expression patterns" value="Expressed in larva and 1 other cell type or tissue"/>
</dbReference>
<sequence length="606" mass="67115">MTDHFNYGPRLNFNHLHQQQQLHSTIIPSEYLGDKSGFESRTLPSESIMSANSSSLGSHWKRIDSFTSGKSTQSIPTTISSKPLTIPSSISANTASIPPNHGSEFSKDFKMSSSSSMTSEYSETIHGNSLASLAPSSQILSSLVETTENREMRLCLGKQMEGILELDTILEQTVENTTETVVKQTSKLAELLQNGKRTWGHHDELVDCLEETVGGTVDELEKLEKKLLDMDAKIVDKFRDKEKVEKFVRDHERIYEINEKTINMISENEKRVAKIRQFLDIGKVDVGPLTVFEQEDHRVQQAVNSLVNLIHELPFNKNERLDFNHTIEKIVQNHNYDGKYKFELLTRHLMRVMSNWDAQESMSSLNSDSWMSTSVVSSKGNHLDVFDSSSFALSGLSTDDSSLNDLDDAIRSASIRKAVEGPKGVYECGSWDSASNISQWSTYSDGHSSVQSLREQMSLSSYELRSSSGHSTLSSLSTSSMPDNMSEIPCKNYSTNSMKTAFSNGSSVVSVPPRSFDEKSMLQSATGTRTDSASFNFSSVSLGEIVEDALHTAKDVAETQASHLFDALQNSAQKCGVALSDLMTAVSTSSYSLEETYTSQPKSPAH</sequence>
<dbReference type="PaxDb" id="6239-C31H1.1"/>
<evidence type="ECO:0000313" key="2">
    <source>
        <dbReference type="EMBL" id="CCD64155.2"/>
    </source>
</evidence>
<dbReference type="Proteomes" id="UP000001940">
    <property type="component" value="Chromosome IV"/>
</dbReference>
<dbReference type="STRING" id="6239.C31H1.1.1"/>
<name>Q18340_CAEEL</name>
<dbReference type="FunCoup" id="Q18340">
    <property type="interactions" value="1522"/>
</dbReference>
<evidence type="ECO:0000256" key="1">
    <source>
        <dbReference type="SAM" id="MobiDB-lite"/>
    </source>
</evidence>
<dbReference type="UCSC" id="C31H1.1">
    <property type="organism name" value="c. elegans"/>
</dbReference>
<evidence type="ECO:0000313" key="3">
    <source>
        <dbReference type="Proteomes" id="UP000001940"/>
    </source>
</evidence>
<dbReference type="SMR" id="Q18340"/>
<dbReference type="GeneID" id="183094"/>
<protein>
    <submittedName>
        <fullName evidence="2">DUF148 domain-containing protein</fullName>
    </submittedName>
</protein>
<proteinExistence type="predicted"/>
<dbReference type="WormBase" id="C31H1.1">
    <property type="protein sequence ID" value="CE49244"/>
    <property type="gene ID" value="WBGene00016286"/>
</dbReference>
<feature type="compositionally biased region" description="Polar residues" evidence="1">
    <location>
        <begin position="67"/>
        <end position="97"/>
    </location>
</feature>
<dbReference type="InParanoid" id="Q18340"/>
<keyword evidence="3" id="KW-1185">Reference proteome</keyword>
<dbReference type="OMA" id="NDSEHAN"/>
<reference evidence="2 3" key="1">
    <citation type="journal article" date="1998" name="Science">
        <title>Genome sequence of the nematode C. elegans: a platform for investigating biology.</title>
        <authorList>
            <consortium name="The C. elegans sequencing consortium"/>
            <person name="Sulson J.E."/>
            <person name="Waterston R."/>
        </authorList>
    </citation>
    <scope>NUCLEOTIDE SEQUENCE [LARGE SCALE GENOMIC DNA]</scope>
    <source>
        <strain evidence="2 3">Bristol N2</strain>
    </source>
</reference>
<dbReference type="RefSeq" id="NP_500865.3">
    <property type="nucleotide sequence ID" value="NM_068464.4"/>
</dbReference>
<dbReference type="KEGG" id="cel:CELE_C31H1.1"/>
<gene>
    <name evidence="2 4" type="ORF">C31H1.1</name>
    <name evidence="2" type="ORF">CELE_C31H1.1</name>
</gene>
<dbReference type="AlphaFoldDB" id="Q18340"/>
<dbReference type="AGR" id="WB:WBGene00016286"/>
<dbReference type="PeptideAtlas" id="Q18340"/>
<dbReference type="HOGENOM" id="CLU_453603_0_0_1"/>
<accession>Q18340</accession>
<organism evidence="2 3">
    <name type="scientific">Caenorhabditis elegans</name>
    <dbReference type="NCBI Taxonomy" id="6239"/>
    <lineage>
        <taxon>Eukaryota</taxon>
        <taxon>Metazoa</taxon>
        <taxon>Ecdysozoa</taxon>
        <taxon>Nematoda</taxon>
        <taxon>Chromadorea</taxon>
        <taxon>Rhabditida</taxon>
        <taxon>Rhabditina</taxon>
        <taxon>Rhabditomorpha</taxon>
        <taxon>Rhabditoidea</taxon>
        <taxon>Rhabditidae</taxon>
        <taxon>Peloderinae</taxon>
        <taxon>Caenorhabditis</taxon>
    </lineage>
</organism>
<dbReference type="OrthoDB" id="5808380at2759"/>
<evidence type="ECO:0000313" key="4">
    <source>
        <dbReference type="WormBase" id="C31H1.1"/>
    </source>
</evidence>
<dbReference type="EMBL" id="BX284604">
    <property type="protein sequence ID" value="CCD64155.2"/>
    <property type="molecule type" value="Genomic_DNA"/>
</dbReference>
<feature type="region of interest" description="Disordered" evidence="1">
    <location>
        <begin position="67"/>
        <end position="111"/>
    </location>
</feature>
<dbReference type="CTD" id="183094"/>